<comment type="caution">
    <text evidence="3">The sequence shown here is derived from an EMBL/GenBank/DDBJ whole genome shotgun (WGS) entry which is preliminary data.</text>
</comment>
<dbReference type="CDD" id="cd00118">
    <property type="entry name" value="LysM"/>
    <property type="match status" value="1"/>
</dbReference>
<dbReference type="Gene3D" id="3.10.350.10">
    <property type="entry name" value="LysM domain"/>
    <property type="match status" value="1"/>
</dbReference>
<evidence type="ECO:0000313" key="3">
    <source>
        <dbReference type="EMBL" id="MEQ4483545.1"/>
    </source>
</evidence>
<reference evidence="3 4" key="1">
    <citation type="journal article" date="2023" name="Genome Announc.">
        <title>Pan-Genome Analyses of the Genus Cohnella and Proposal of the Novel Species Cohnella silvisoli sp. nov., Isolated from Forest Soil.</title>
        <authorList>
            <person name="Wang C."/>
            <person name="Mao L."/>
            <person name="Bao G."/>
            <person name="Zhu H."/>
        </authorList>
    </citation>
    <scope>NUCLEOTIDE SEQUENCE [LARGE SCALE GENOMIC DNA]</scope>
    <source>
        <strain evidence="3 4">NL03-T5-1</strain>
    </source>
</reference>
<dbReference type="Pfam" id="PF01476">
    <property type="entry name" value="LysM"/>
    <property type="match status" value="1"/>
</dbReference>
<evidence type="ECO:0000256" key="1">
    <source>
        <dbReference type="SAM" id="MobiDB-lite"/>
    </source>
</evidence>
<dbReference type="InterPro" id="IPR036779">
    <property type="entry name" value="LysM_dom_sf"/>
</dbReference>
<keyword evidence="4" id="KW-1185">Reference proteome</keyword>
<sequence>MTDQLNGLRFDIYERVHLPDDVAAIDELEEIELVPHMQALPQDNQVLLRGHLLLSGIYRTQDSAEVSQLEHWIPVEISLPLNRIQSVEELAVEIDNFDVDLLTTRSLNVTGVLALRGLQVQAPQVPIWRDDSFTVVHQAQPELDAEAGEQLQIRDDQHSGEAEELSVSDYDSEGTDTELNELERDDDWSLQSETEALSKATDKESNWLAMFQHLEESRKDQETHSEATANYDPYAASSWGDVTNERIEEQAFIPKPELSPEPRPESEPAAEILVEEKTDMKVALGGKSLDSMVRQQSGVGLLSQLGEKGAKREAELKILEAAEAEEKALAASNSSLSSGDELEWTRLFLTNGAQAHSFRKVKMCIVQREETLDLIATRYNVQPRELQLYNRLHDPYLSEGQVLYIP</sequence>
<organism evidence="3 4">
    <name type="scientific">Cohnella silvisoli</name>
    <dbReference type="NCBI Taxonomy" id="2873699"/>
    <lineage>
        <taxon>Bacteria</taxon>
        <taxon>Bacillati</taxon>
        <taxon>Bacillota</taxon>
        <taxon>Bacilli</taxon>
        <taxon>Bacillales</taxon>
        <taxon>Paenibacillaceae</taxon>
        <taxon>Cohnella</taxon>
    </lineage>
</organism>
<evidence type="ECO:0000259" key="2">
    <source>
        <dbReference type="SMART" id="SM00257"/>
    </source>
</evidence>
<gene>
    <name evidence="3" type="ORF">QJS35_14215</name>
</gene>
<feature type="compositionally biased region" description="Acidic residues" evidence="1">
    <location>
        <begin position="162"/>
        <end position="188"/>
    </location>
</feature>
<feature type="region of interest" description="Disordered" evidence="1">
    <location>
        <begin position="156"/>
        <end position="190"/>
    </location>
</feature>
<name>A0ABV1KTU6_9BACL</name>
<accession>A0ABV1KTU6</accession>
<dbReference type="InterPro" id="IPR048862">
    <property type="entry name" value="SPOCS_spoVID_N"/>
</dbReference>
<proteinExistence type="predicted"/>
<dbReference type="Pfam" id="PF20918">
    <property type="entry name" value="SPOCS_spoVID-N"/>
    <property type="match status" value="1"/>
</dbReference>
<dbReference type="EMBL" id="JASKHM010000007">
    <property type="protein sequence ID" value="MEQ4483545.1"/>
    <property type="molecule type" value="Genomic_DNA"/>
</dbReference>
<feature type="region of interest" description="Disordered" evidence="1">
    <location>
        <begin position="217"/>
        <end position="237"/>
    </location>
</feature>
<dbReference type="Proteomes" id="UP001493487">
    <property type="component" value="Unassembled WGS sequence"/>
</dbReference>
<protein>
    <submittedName>
        <fullName evidence="3">LysM peptidoglycan-binding domain-containing protein</fullName>
    </submittedName>
</protein>
<feature type="domain" description="LysM" evidence="2">
    <location>
        <begin position="363"/>
        <end position="406"/>
    </location>
</feature>
<dbReference type="SMART" id="SM00257">
    <property type="entry name" value="LysM"/>
    <property type="match status" value="1"/>
</dbReference>
<evidence type="ECO:0000313" key="4">
    <source>
        <dbReference type="Proteomes" id="UP001493487"/>
    </source>
</evidence>
<dbReference type="RefSeq" id="WP_232185726.1">
    <property type="nucleotide sequence ID" value="NZ_JAIOAP010000006.1"/>
</dbReference>
<dbReference type="SUPFAM" id="SSF54106">
    <property type="entry name" value="LysM domain"/>
    <property type="match status" value="1"/>
</dbReference>
<dbReference type="InterPro" id="IPR018392">
    <property type="entry name" value="LysM"/>
</dbReference>